<proteinExistence type="inferred from homology"/>
<evidence type="ECO:0000313" key="15">
    <source>
        <dbReference type="EMBL" id="RZC56676.1"/>
    </source>
</evidence>
<dbReference type="InterPro" id="IPR015683">
    <property type="entry name" value="Ionotropic_Glu_rcpt"/>
</dbReference>
<evidence type="ECO:0000256" key="7">
    <source>
        <dbReference type="ARBA" id="ARBA00023065"/>
    </source>
</evidence>
<evidence type="ECO:0000313" key="16">
    <source>
        <dbReference type="Proteomes" id="UP000316621"/>
    </source>
</evidence>
<organism evidence="15 16">
    <name type="scientific">Papaver somniferum</name>
    <name type="common">Opium poppy</name>
    <dbReference type="NCBI Taxonomy" id="3469"/>
    <lineage>
        <taxon>Eukaryota</taxon>
        <taxon>Viridiplantae</taxon>
        <taxon>Streptophyta</taxon>
        <taxon>Embryophyta</taxon>
        <taxon>Tracheophyta</taxon>
        <taxon>Spermatophyta</taxon>
        <taxon>Magnoliopsida</taxon>
        <taxon>Ranunculales</taxon>
        <taxon>Papaveraceae</taxon>
        <taxon>Papaveroideae</taxon>
        <taxon>Papaver</taxon>
    </lineage>
</organism>
<reference evidence="15 16" key="1">
    <citation type="journal article" date="2018" name="Science">
        <title>The opium poppy genome and morphinan production.</title>
        <authorList>
            <person name="Guo L."/>
            <person name="Winzer T."/>
            <person name="Yang X."/>
            <person name="Li Y."/>
            <person name="Ning Z."/>
            <person name="He Z."/>
            <person name="Teodor R."/>
            <person name="Lu Y."/>
            <person name="Bowser T.A."/>
            <person name="Graham I.A."/>
            <person name="Ye K."/>
        </authorList>
    </citation>
    <scope>NUCLEOTIDE SEQUENCE [LARGE SCALE GENOMIC DNA]</scope>
    <source>
        <strain evidence="16">cv. HN1</strain>
        <tissue evidence="15">Leaves</tissue>
    </source>
</reference>
<dbReference type="InterPro" id="IPR028082">
    <property type="entry name" value="Peripla_BP_I"/>
</dbReference>
<evidence type="ECO:0000256" key="12">
    <source>
        <dbReference type="ARBA" id="ARBA00023303"/>
    </source>
</evidence>
<keyword evidence="11" id="KW-1071">Ligand-gated ion channel</keyword>
<dbReference type="SUPFAM" id="SSF53822">
    <property type="entry name" value="Periplasmic binding protein-like I"/>
    <property type="match status" value="1"/>
</dbReference>
<accession>A0A4Y7J877</accession>
<comment type="subcellular location">
    <subcellularLocation>
        <location evidence="1">Membrane</location>
        <topology evidence="1">Multi-pass membrane protein</topology>
    </subcellularLocation>
</comment>
<evidence type="ECO:0000259" key="14">
    <source>
        <dbReference type="SMART" id="SM00079"/>
    </source>
</evidence>
<dbReference type="InterPro" id="IPR001320">
    <property type="entry name" value="Iontro_rcpt_C"/>
</dbReference>
<keyword evidence="3" id="KW-0813">Transport</keyword>
<feature type="transmembrane region" description="Helical" evidence="13">
    <location>
        <begin position="356"/>
        <end position="374"/>
    </location>
</feature>
<dbReference type="FunFam" id="3.40.190.10:FF:000195">
    <property type="entry name" value="Glutamate receptor 2.7"/>
    <property type="match status" value="1"/>
</dbReference>
<dbReference type="OMA" id="RTIGYWQ"/>
<dbReference type="Proteomes" id="UP000316621">
    <property type="component" value="Chromosome 3"/>
</dbReference>
<dbReference type="GO" id="GO:0015276">
    <property type="term" value="F:ligand-gated monoatomic ion channel activity"/>
    <property type="evidence" value="ECO:0007669"/>
    <property type="project" value="InterPro"/>
</dbReference>
<gene>
    <name evidence="15" type="ORF">C5167_015522</name>
</gene>
<sequence>MKNTTITSRLYPLSIILLQCFLILFISLLCLPRESTLVNALNGSEARMVTTVVMDRWVGRMGQSCVLMAISDFYSSKPTYKTRLVLHTRDSKTSRQLLQSRVFVVHVSCTLGSRLFMKIKEVGMMKKGIRALAMAAEEVYPYNRSSGFQMLKTGEKSTDLEKIGVSQLGPEFRNAILGTSFTGLSGEFKLIDGQLQSPAFQIVNVIGSEARVIGFWTPTNGISQTLESTDKKKNSNSIDNLRAIIWPGESTEMPKGWEIPTSEKKLRIGVPVKQGFTEFLKKSRENSSSDYNDMVYEVYLQIKDAVVGDTTIVANRSLYVDFPLPFSESGVAMVVPIKDDAKKNAWIFLKPLTRDLWLTIGAFFILTGLVIWVLEHRINNDFRGQPSEQIGTIFYFSFATLVFAQKEKVMSNLSRFVMIIWLFVMLIITSSYTASLTSLLTVQQLQPTVTDIKDLIKNGDYVGYQSGSFVAGLMESLNFDPQRLKAYNNAEEYRDALDKGGRNGGVAAIVDEIPYIKLFMAKYCTSKYTIIGPTYKTAGFGFAFPKGSPLVPDISRAILSVTDGDKMIAIEKRWFGNQVDCLEQRRGFTSISAFLIFVIIFLRENKNILASQLPVRQKLASLCKEFDKKKQKNIKPIMPALSVDLSDATGNNNSTYSDQQQTIFPAIICRSPDVMSQLDQGLSSAEPSSPDREHPSAVDITWKKQGVHL</sequence>
<dbReference type="FunFam" id="1.10.287.70:FF:000037">
    <property type="entry name" value="Glutamate receptor"/>
    <property type="match status" value="1"/>
</dbReference>
<dbReference type="AlphaFoldDB" id="A0A4Y7J877"/>
<name>A0A4Y7J877_PAPSO</name>
<comment type="similarity">
    <text evidence="2">Belongs to the glutamate-gated ion channel (TC 1.A.10.1) family.</text>
</comment>
<keyword evidence="7" id="KW-0406">Ion transport</keyword>
<keyword evidence="5" id="KW-0732">Signal</keyword>
<dbReference type="Pfam" id="PF01094">
    <property type="entry name" value="ANF_receptor"/>
    <property type="match status" value="1"/>
</dbReference>
<keyword evidence="4 13" id="KW-0812">Transmembrane</keyword>
<evidence type="ECO:0000256" key="8">
    <source>
        <dbReference type="ARBA" id="ARBA00023136"/>
    </source>
</evidence>
<dbReference type="Gene3D" id="3.40.190.10">
    <property type="entry name" value="Periplasmic binding protein-like II"/>
    <property type="match status" value="2"/>
</dbReference>
<feature type="transmembrane region" description="Helical" evidence="13">
    <location>
        <begin position="416"/>
        <end position="440"/>
    </location>
</feature>
<keyword evidence="16" id="KW-1185">Reference proteome</keyword>
<evidence type="ECO:0000256" key="5">
    <source>
        <dbReference type="ARBA" id="ARBA00022729"/>
    </source>
</evidence>
<keyword evidence="8 13" id="KW-0472">Membrane</keyword>
<dbReference type="GO" id="GO:0016020">
    <property type="term" value="C:membrane"/>
    <property type="evidence" value="ECO:0007669"/>
    <property type="project" value="UniProtKB-SubCell"/>
</dbReference>
<feature type="domain" description="Ionotropic glutamate receptor C-terminal" evidence="14">
    <location>
        <begin position="265"/>
        <end position="577"/>
    </location>
</feature>
<evidence type="ECO:0000256" key="11">
    <source>
        <dbReference type="ARBA" id="ARBA00023286"/>
    </source>
</evidence>
<dbReference type="CDD" id="cd13686">
    <property type="entry name" value="GluR_Plant"/>
    <property type="match status" value="1"/>
</dbReference>
<dbReference type="InterPro" id="IPR001828">
    <property type="entry name" value="ANF_lig-bd_rcpt"/>
</dbReference>
<evidence type="ECO:0000256" key="6">
    <source>
        <dbReference type="ARBA" id="ARBA00022989"/>
    </source>
</evidence>
<dbReference type="Gramene" id="RZC56676">
    <property type="protein sequence ID" value="RZC56676"/>
    <property type="gene ID" value="C5167_015522"/>
</dbReference>
<keyword evidence="6 13" id="KW-1133">Transmembrane helix</keyword>
<keyword evidence="9" id="KW-0675">Receptor</keyword>
<evidence type="ECO:0000256" key="4">
    <source>
        <dbReference type="ARBA" id="ARBA00022692"/>
    </source>
</evidence>
<keyword evidence="10" id="KW-0325">Glycoprotein</keyword>
<evidence type="ECO:0000256" key="2">
    <source>
        <dbReference type="ARBA" id="ARBA00008685"/>
    </source>
</evidence>
<evidence type="ECO:0000256" key="9">
    <source>
        <dbReference type="ARBA" id="ARBA00023170"/>
    </source>
</evidence>
<dbReference type="Pfam" id="PF00060">
    <property type="entry name" value="Lig_chan"/>
    <property type="match status" value="1"/>
</dbReference>
<dbReference type="Gene3D" id="1.10.287.70">
    <property type="match status" value="1"/>
</dbReference>
<dbReference type="Gene3D" id="3.40.50.2300">
    <property type="match status" value="1"/>
</dbReference>
<evidence type="ECO:0000256" key="13">
    <source>
        <dbReference type="SAM" id="Phobius"/>
    </source>
</evidence>
<protein>
    <recommendedName>
        <fullName evidence="14">Ionotropic glutamate receptor C-terminal domain-containing protein</fullName>
    </recommendedName>
</protein>
<dbReference type="PANTHER" id="PTHR18966">
    <property type="entry name" value="IONOTROPIC GLUTAMATE RECEPTOR"/>
    <property type="match status" value="1"/>
</dbReference>
<dbReference type="FunFam" id="3.40.50.2300:FF:000195">
    <property type="entry name" value="Glutamate receptor"/>
    <property type="match status" value="1"/>
</dbReference>
<keyword evidence="12" id="KW-0407">Ion channel</keyword>
<evidence type="ECO:0000256" key="3">
    <source>
        <dbReference type="ARBA" id="ARBA00022448"/>
    </source>
</evidence>
<dbReference type="SUPFAM" id="SSF53850">
    <property type="entry name" value="Periplasmic binding protein-like II"/>
    <property type="match status" value="1"/>
</dbReference>
<dbReference type="EMBL" id="CM010717">
    <property type="protein sequence ID" value="RZC56676.1"/>
    <property type="molecule type" value="Genomic_DNA"/>
</dbReference>
<evidence type="ECO:0000256" key="10">
    <source>
        <dbReference type="ARBA" id="ARBA00023180"/>
    </source>
</evidence>
<evidence type="ECO:0000256" key="1">
    <source>
        <dbReference type="ARBA" id="ARBA00004141"/>
    </source>
</evidence>
<dbReference type="SMART" id="SM00079">
    <property type="entry name" value="PBPe"/>
    <property type="match status" value="1"/>
</dbReference>